<dbReference type="Gene3D" id="2.60.40.420">
    <property type="entry name" value="Cupredoxins - blue copper proteins"/>
    <property type="match status" value="1"/>
</dbReference>
<evidence type="ECO:0000313" key="4">
    <source>
        <dbReference type="Proteomes" id="UP001181355"/>
    </source>
</evidence>
<proteinExistence type="predicted"/>
<feature type="chain" id="PRO_5046055698" evidence="2">
    <location>
        <begin position="30"/>
        <end position="226"/>
    </location>
</feature>
<accession>A0ABY9RFY7</accession>
<dbReference type="EMBL" id="CP133720">
    <property type="protein sequence ID" value="WMW80138.1"/>
    <property type="molecule type" value="Genomic_DNA"/>
</dbReference>
<organism evidence="3 4">
    <name type="scientific">Undibacterium cyanobacteriorum</name>
    <dbReference type="NCBI Taxonomy" id="3073561"/>
    <lineage>
        <taxon>Bacteria</taxon>
        <taxon>Pseudomonadati</taxon>
        <taxon>Pseudomonadota</taxon>
        <taxon>Betaproteobacteria</taxon>
        <taxon>Burkholderiales</taxon>
        <taxon>Oxalobacteraceae</taxon>
        <taxon>Undibacterium</taxon>
    </lineage>
</organism>
<keyword evidence="2" id="KW-0732">Signal</keyword>
<evidence type="ECO:0000256" key="1">
    <source>
        <dbReference type="ARBA" id="ARBA00004418"/>
    </source>
</evidence>
<comment type="subcellular location">
    <subcellularLocation>
        <location evidence="1">Periplasm</location>
    </subcellularLocation>
</comment>
<keyword evidence="4" id="KW-1185">Reference proteome</keyword>
<name>A0ABY9RFY7_9BURK</name>
<dbReference type="Proteomes" id="UP001181355">
    <property type="component" value="Chromosome"/>
</dbReference>
<dbReference type="CDD" id="cd04221">
    <property type="entry name" value="MauL"/>
    <property type="match status" value="1"/>
</dbReference>
<evidence type="ECO:0000313" key="3">
    <source>
        <dbReference type="EMBL" id="WMW80138.1"/>
    </source>
</evidence>
<dbReference type="InterPro" id="IPR008972">
    <property type="entry name" value="Cupredoxin"/>
</dbReference>
<dbReference type="InterPro" id="IPR034242">
    <property type="entry name" value="MauL"/>
</dbReference>
<reference evidence="3" key="1">
    <citation type="submission" date="2023-09" db="EMBL/GenBank/DDBJ databases">
        <title>Undibacterium sp. 20NA77.5 isolated from freshwater.</title>
        <authorList>
            <person name="Le V."/>
            <person name="Ko S.-R."/>
            <person name="Ahn C.-Y."/>
            <person name="Oh H.-M."/>
        </authorList>
    </citation>
    <scope>NUCLEOTIDE SEQUENCE</scope>
    <source>
        <strain evidence="3">20NA77.5</strain>
    </source>
</reference>
<dbReference type="SUPFAM" id="SSF49503">
    <property type="entry name" value="Cupredoxins"/>
    <property type="match status" value="1"/>
</dbReference>
<sequence length="226" mass="25123">MRLNFRFSQWCYYTVLCLAAHSISASANAADLRIKVSDKKGRAVEDAVVLATPSDLSKIKNLKAKDEVIDQIDKEFVPFVKPLLVGSKVFFPNKDDVRHHVYSFSAAKTFELQLYSGKTAPPVVLDKAGIVVLGCNIHDWMLSYVYVAETPYFGKTDKDGNVQIADLPNGEYQLKIWHPSMGMTSGENGAKIKFDDSTPAIKLDWSIATKAIVRIPRKSSTQSNGY</sequence>
<gene>
    <name evidence="3" type="ORF">RF679_16015</name>
</gene>
<feature type="signal peptide" evidence="2">
    <location>
        <begin position="1"/>
        <end position="29"/>
    </location>
</feature>
<evidence type="ECO:0000256" key="2">
    <source>
        <dbReference type="SAM" id="SignalP"/>
    </source>
</evidence>
<dbReference type="RefSeq" id="WP_309481631.1">
    <property type="nucleotide sequence ID" value="NZ_CP133720.1"/>
</dbReference>
<protein>
    <submittedName>
        <fullName evidence="3">Methylamine utilization protein</fullName>
    </submittedName>
</protein>